<dbReference type="EMBL" id="JAPNKE010000002">
    <property type="protein sequence ID" value="MCY1011010.1"/>
    <property type="molecule type" value="Genomic_DNA"/>
</dbReference>
<evidence type="ECO:0000256" key="3">
    <source>
        <dbReference type="ARBA" id="ARBA00022801"/>
    </source>
</evidence>
<accession>A0A9X3EX86</accession>
<sequence length="307" mass="34011">MTRGVLLGPQRHHQIVDKAADMLGIDGQIAAVTAGWQEREAEDQELCAALGNRAVNLMLHARAETAFREDPELFAAHRAKQDRLRQLQDLYRLRLASHLKAARRVQQAQAPRDLIESELEEAVQAIRLLDAHHVAKTQHIQKDFDRKVKPLERPAVVKQLKEIEAILADCAGVAIAGGHVAVLYNRLRLFDLGPRLADLPIIAWSAGAMVVASRIVLFHDSPPQGRGNAEVLEGGLGLFPGVVPLPHARRRLNLQDPGRITVFARRFAPATCVALDERCFIHFEGPRWSAGANTFQLRTDGHLVALH</sequence>
<comment type="similarity">
    <text evidence="1">Belongs to the peptidase S51 family.</text>
</comment>
<dbReference type="Pfam" id="PF03575">
    <property type="entry name" value="Peptidase_S51"/>
    <property type="match status" value="1"/>
</dbReference>
<dbReference type="SUPFAM" id="SSF52317">
    <property type="entry name" value="Class I glutamine amidotransferase-like"/>
    <property type="match status" value="1"/>
</dbReference>
<dbReference type="Proteomes" id="UP001150924">
    <property type="component" value="Unassembled WGS sequence"/>
</dbReference>
<dbReference type="InterPro" id="IPR005320">
    <property type="entry name" value="Peptidase_S51"/>
</dbReference>
<protein>
    <submittedName>
        <fullName evidence="5">Type 1 glutamine amidotransferase-like domain-containing protein</fullName>
    </submittedName>
</protein>
<keyword evidence="6" id="KW-1185">Reference proteome</keyword>
<keyword evidence="5" id="KW-0315">Glutamine amidotransferase</keyword>
<dbReference type="GO" id="GO:0008236">
    <property type="term" value="F:serine-type peptidase activity"/>
    <property type="evidence" value="ECO:0007669"/>
    <property type="project" value="UniProtKB-KW"/>
</dbReference>
<keyword evidence="2" id="KW-0645">Protease</keyword>
<reference evidence="5" key="1">
    <citation type="submission" date="2022-11" db="EMBL/GenBank/DDBJ databases">
        <title>Minimal conservation of predation-associated metabolite biosynthetic gene clusters underscores biosynthetic potential of Myxococcota including descriptions for ten novel species: Archangium lansinium sp. nov., Myxococcus landrumus sp. nov., Nannocystis bai.</title>
        <authorList>
            <person name="Ahearne A."/>
            <person name="Stevens C."/>
            <person name="Phillips K."/>
        </authorList>
    </citation>
    <scope>NUCLEOTIDE SEQUENCE</scope>
    <source>
        <strain evidence="5">Na p29</strain>
    </source>
</reference>
<evidence type="ECO:0000256" key="2">
    <source>
        <dbReference type="ARBA" id="ARBA00022670"/>
    </source>
</evidence>
<dbReference type="RefSeq" id="WP_267742411.1">
    <property type="nucleotide sequence ID" value="NZ_JAPNKE010000002.1"/>
</dbReference>
<keyword evidence="4" id="KW-0720">Serine protease</keyword>
<organism evidence="5 6">
    <name type="scientific">Nannocystis pusilla</name>
    <dbReference type="NCBI Taxonomy" id="889268"/>
    <lineage>
        <taxon>Bacteria</taxon>
        <taxon>Pseudomonadati</taxon>
        <taxon>Myxococcota</taxon>
        <taxon>Polyangia</taxon>
        <taxon>Nannocystales</taxon>
        <taxon>Nannocystaceae</taxon>
        <taxon>Nannocystis</taxon>
    </lineage>
</organism>
<name>A0A9X3EX86_9BACT</name>
<keyword evidence="3" id="KW-0378">Hydrolase</keyword>
<evidence type="ECO:0000256" key="1">
    <source>
        <dbReference type="ARBA" id="ARBA00006534"/>
    </source>
</evidence>
<proteinExistence type="inferred from homology"/>
<dbReference type="GO" id="GO:0006508">
    <property type="term" value="P:proteolysis"/>
    <property type="evidence" value="ECO:0007669"/>
    <property type="project" value="UniProtKB-KW"/>
</dbReference>
<evidence type="ECO:0000256" key="4">
    <source>
        <dbReference type="ARBA" id="ARBA00022825"/>
    </source>
</evidence>
<dbReference type="AlphaFoldDB" id="A0A9X3EX86"/>
<dbReference type="InterPro" id="IPR029062">
    <property type="entry name" value="Class_I_gatase-like"/>
</dbReference>
<gene>
    <name evidence="5" type="ORF">OV079_36680</name>
</gene>
<evidence type="ECO:0000313" key="5">
    <source>
        <dbReference type="EMBL" id="MCY1011010.1"/>
    </source>
</evidence>
<comment type="caution">
    <text evidence="5">The sequence shown here is derived from an EMBL/GenBank/DDBJ whole genome shotgun (WGS) entry which is preliminary data.</text>
</comment>
<evidence type="ECO:0000313" key="6">
    <source>
        <dbReference type="Proteomes" id="UP001150924"/>
    </source>
</evidence>
<dbReference type="Gene3D" id="3.40.50.880">
    <property type="match status" value="1"/>
</dbReference>